<dbReference type="CDD" id="cd06223">
    <property type="entry name" value="PRTases_typeI"/>
    <property type="match status" value="1"/>
</dbReference>
<dbReference type="SUPFAM" id="SSF56784">
    <property type="entry name" value="HAD-like"/>
    <property type="match status" value="1"/>
</dbReference>
<dbReference type="InterPro" id="IPR000836">
    <property type="entry name" value="PRTase_dom"/>
</dbReference>
<keyword evidence="2" id="KW-1185">Reference proteome</keyword>
<proteinExistence type="predicted"/>
<dbReference type="InterPro" id="IPR036412">
    <property type="entry name" value="HAD-like_sf"/>
</dbReference>
<dbReference type="EMBL" id="CP060695">
    <property type="protein sequence ID" value="QNM84588.1"/>
    <property type="molecule type" value="Genomic_DNA"/>
</dbReference>
<dbReference type="SUPFAM" id="SSF53271">
    <property type="entry name" value="PRTase-like"/>
    <property type="match status" value="1"/>
</dbReference>
<evidence type="ECO:0000313" key="1">
    <source>
        <dbReference type="EMBL" id="QNM84588.1"/>
    </source>
</evidence>
<organism evidence="1 2">
    <name type="scientific">Polaribacter pectinis</name>
    <dbReference type="NCBI Taxonomy" id="2738844"/>
    <lineage>
        <taxon>Bacteria</taxon>
        <taxon>Pseudomonadati</taxon>
        <taxon>Bacteroidota</taxon>
        <taxon>Flavobacteriia</taxon>
        <taxon>Flavobacteriales</taxon>
        <taxon>Flavobacteriaceae</taxon>
    </lineage>
</organism>
<sequence>MIIFLDLDGTLTNTTHPYFKKMKDGLDATDISLIRKYVFPDALDFIKNQILKGNKLYIISDSHPRYVKPISEQIFNLPFLSLADKPNDKKTRDFIQSIPELNTAYQNKDNFIFVGDSWLDVALGRLLNIRTVLAKFYKTYVKEVRDGIGDDWKPMKEGPTYYAKDFKEVNNIIDNPLKNLLALEAIFKGVESFNAVKFKFQRHSNGFTAFRCLARQEDGECDKYARADKYFQIDNPNRTLDFLEKLALSVSNYLKKVESQSKFRWDYLSFVSDKKTTTPPNKMKQIFDLVESNISKVKLFEWDLNVEGNLRNHPNYNSRRQFIAQYLSTNNAFDLNGKSIIIIDDQFTSSATAYEIATQLRNRGAKNILFVALFYLILPLSNKDCPNCGRKMQIKINRQRGNKFYSCLSPRFGGTGCGHIINIVNEH</sequence>
<protein>
    <submittedName>
        <fullName evidence="1">Uncharacterized protein</fullName>
    </submittedName>
</protein>
<dbReference type="RefSeq" id="WP_187481517.1">
    <property type="nucleotide sequence ID" value="NZ_CP060695.1"/>
</dbReference>
<dbReference type="Proteomes" id="UP000515808">
    <property type="component" value="Chromosome"/>
</dbReference>
<gene>
    <name evidence="1" type="ORF">H9W90_10305</name>
</gene>
<dbReference type="InterPro" id="IPR023214">
    <property type="entry name" value="HAD_sf"/>
</dbReference>
<dbReference type="KEGG" id="ppec:H9W90_10305"/>
<dbReference type="Gene3D" id="3.40.50.2020">
    <property type="match status" value="1"/>
</dbReference>
<accession>A0A7G9L7I9</accession>
<dbReference type="AlphaFoldDB" id="A0A7G9L7I9"/>
<dbReference type="Gene3D" id="3.40.50.1000">
    <property type="entry name" value="HAD superfamily/HAD-like"/>
    <property type="match status" value="1"/>
</dbReference>
<dbReference type="InterPro" id="IPR029057">
    <property type="entry name" value="PRTase-like"/>
</dbReference>
<evidence type="ECO:0000313" key="2">
    <source>
        <dbReference type="Proteomes" id="UP000515808"/>
    </source>
</evidence>
<reference evidence="1 2" key="1">
    <citation type="submission" date="2020-08" db="EMBL/GenBank/DDBJ databases">
        <title>Polaribacter sp. L12M9 isolated from gut of the Korean scallop.</title>
        <authorList>
            <person name="Jeong Y.S."/>
        </authorList>
    </citation>
    <scope>NUCLEOTIDE SEQUENCE [LARGE SCALE GENOMIC DNA]</scope>
    <source>
        <strain evidence="1 2">L12M9</strain>
    </source>
</reference>
<name>A0A7G9L7I9_9FLAO</name>